<dbReference type="AlphaFoldDB" id="A0A5M3MP64"/>
<keyword evidence="1" id="KW-1133">Transmembrane helix</keyword>
<evidence type="ECO:0000313" key="2">
    <source>
        <dbReference type="EMBL" id="EIW80524.1"/>
    </source>
</evidence>
<gene>
    <name evidence="2" type="ORF">CONPUDRAFT_166029</name>
</gene>
<keyword evidence="3" id="KW-1185">Reference proteome</keyword>
<accession>A0A5M3MP64</accession>
<dbReference type="GeneID" id="19205456"/>
<protein>
    <submittedName>
        <fullName evidence="2">Uncharacterized protein</fullName>
    </submittedName>
</protein>
<feature type="transmembrane region" description="Helical" evidence="1">
    <location>
        <begin position="78"/>
        <end position="98"/>
    </location>
</feature>
<keyword evidence="1" id="KW-0812">Transmembrane</keyword>
<dbReference type="Proteomes" id="UP000053558">
    <property type="component" value="Unassembled WGS sequence"/>
</dbReference>
<evidence type="ECO:0000256" key="1">
    <source>
        <dbReference type="SAM" id="Phobius"/>
    </source>
</evidence>
<name>A0A5M3MP64_CONPW</name>
<dbReference type="KEGG" id="cput:CONPUDRAFT_166029"/>
<feature type="transmembrane region" description="Helical" evidence="1">
    <location>
        <begin position="118"/>
        <end position="141"/>
    </location>
</feature>
<reference evidence="3" key="1">
    <citation type="journal article" date="2012" name="Science">
        <title>The Paleozoic origin of enzymatic lignin decomposition reconstructed from 31 fungal genomes.</title>
        <authorList>
            <person name="Floudas D."/>
            <person name="Binder M."/>
            <person name="Riley R."/>
            <person name="Barry K."/>
            <person name="Blanchette R.A."/>
            <person name="Henrissat B."/>
            <person name="Martinez A.T."/>
            <person name="Otillar R."/>
            <person name="Spatafora J.W."/>
            <person name="Yadav J.S."/>
            <person name="Aerts A."/>
            <person name="Benoit I."/>
            <person name="Boyd A."/>
            <person name="Carlson A."/>
            <person name="Copeland A."/>
            <person name="Coutinho P.M."/>
            <person name="de Vries R.P."/>
            <person name="Ferreira P."/>
            <person name="Findley K."/>
            <person name="Foster B."/>
            <person name="Gaskell J."/>
            <person name="Glotzer D."/>
            <person name="Gorecki P."/>
            <person name="Heitman J."/>
            <person name="Hesse C."/>
            <person name="Hori C."/>
            <person name="Igarashi K."/>
            <person name="Jurgens J.A."/>
            <person name="Kallen N."/>
            <person name="Kersten P."/>
            <person name="Kohler A."/>
            <person name="Kuees U."/>
            <person name="Kumar T.K.A."/>
            <person name="Kuo A."/>
            <person name="LaButti K."/>
            <person name="Larrondo L.F."/>
            <person name="Lindquist E."/>
            <person name="Ling A."/>
            <person name="Lombard V."/>
            <person name="Lucas S."/>
            <person name="Lundell T."/>
            <person name="Martin R."/>
            <person name="McLaughlin D.J."/>
            <person name="Morgenstern I."/>
            <person name="Morin E."/>
            <person name="Murat C."/>
            <person name="Nagy L.G."/>
            <person name="Nolan M."/>
            <person name="Ohm R.A."/>
            <person name="Patyshakuliyeva A."/>
            <person name="Rokas A."/>
            <person name="Ruiz-Duenas F.J."/>
            <person name="Sabat G."/>
            <person name="Salamov A."/>
            <person name="Samejima M."/>
            <person name="Schmutz J."/>
            <person name="Slot J.C."/>
            <person name="St John F."/>
            <person name="Stenlid J."/>
            <person name="Sun H."/>
            <person name="Sun S."/>
            <person name="Syed K."/>
            <person name="Tsang A."/>
            <person name="Wiebenga A."/>
            <person name="Young D."/>
            <person name="Pisabarro A."/>
            <person name="Eastwood D.C."/>
            <person name="Martin F."/>
            <person name="Cullen D."/>
            <person name="Grigoriev I.V."/>
            <person name="Hibbett D.S."/>
        </authorList>
    </citation>
    <scope>NUCLEOTIDE SEQUENCE [LARGE SCALE GENOMIC DNA]</scope>
    <source>
        <strain evidence="3">RWD-64-598 SS2</strain>
    </source>
</reference>
<keyword evidence="1" id="KW-0472">Membrane</keyword>
<dbReference type="EMBL" id="JH711579">
    <property type="protein sequence ID" value="EIW80524.1"/>
    <property type="molecule type" value="Genomic_DNA"/>
</dbReference>
<proteinExistence type="predicted"/>
<comment type="caution">
    <text evidence="2">The sequence shown here is derived from an EMBL/GenBank/DDBJ whole genome shotgun (WGS) entry which is preliminary data.</text>
</comment>
<organism evidence="2 3">
    <name type="scientific">Coniophora puteana (strain RWD-64-598)</name>
    <name type="common">Brown rot fungus</name>
    <dbReference type="NCBI Taxonomy" id="741705"/>
    <lineage>
        <taxon>Eukaryota</taxon>
        <taxon>Fungi</taxon>
        <taxon>Dikarya</taxon>
        <taxon>Basidiomycota</taxon>
        <taxon>Agaricomycotina</taxon>
        <taxon>Agaricomycetes</taxon>
        <taxon>Agaricomycetidae</taxon>
        <taxon>Boletales</taxon>
        <taxon>Coniophorineae</taxon>
        <taxon>Coniophoraceae</taxon>
        <taxon>Coniophora</taxon>
    </lineage>
</organism>
<dbReference type="RefSeq" id="XP_007769459.1">
    <property type="nucleotide sequence ID" value="XM_007771269.1"/>
</dbReference>
<evidence type="ECO:0000313" key="3">
    <source>
        <dbReference type="Proteomes" id="UP000053558"/>
    </source>
</evidence>
<dbReference type="OrthoDB" id="2688021at2759"/>
<sequence>MRPSPDPSAIYALINTRNISWCTTALDTTASSLRHNYVTRVHGRCICSVIDTELAAQPSTSSISQPSLWHARRDVRRIIFGTWALVAGYVVWGAVIFHSTGPGLGGGAQADGSVRVVLAWWVWYPVIATTQGSLTLVLHFAEVVVSSLRDEATWREAAGARGPWLSSNPVRNVFSSWTSVFLLAAKPFLHWMFSLCCDMALIQGDYTQSESEAVTNMHWYLSMGATQIWNLSIALDLFAALLTLLARQRPQGPQPATYGHIQTLANLVDEWPADGAERLWWGHKGSYTVVGSGFESGGESAKWYHAGTSGRPLPPVRIEGLYA</sequence>